<name>F4PHT6_CACFS</name>
<feature type="compositionally biased region" description="Acidic residues" evidence="1">
    <location>
        <begin position="219"/>
        <end position="228"/>
    </location>
</feature>
<evidence type="ECO:0000256" key="1">
    <source>
        <dbReference type="SAM" id="MobiDB-lite"/>
    </source>
</evidence>
<feature type="compositionally biased region" description="Polar residues" evidence="1">
    <location>
        <begin position="1"/>
        <end position="14"/>
    </location>
</feature>
<accession>F4PHT6</accession>
<evidence type="ECO:0000313" key="3">
    <source>
        <dbReference type="Proteomes" id="UP000007797"/>
    </source>
</evidence>
<sequence length="442" mass="50706">METLTIEPQSTVIKDTTNNNNNTTTDSNNNQDDQLDNNNNDSSSSSATASSSFDVLHIIYSLSNWLRGIENKEEFDEEEYRVREKELWKDWEWVLSTTEEFVLKQNQIESEKVLGEINNLKKTASNLKLKPFFINRASELLKRQPQDDVETLKAPLDSSKRSAVVAAVVNIMEEEWLNYIKEKLFREEFLNDSIIESQAAALEDSSSSSSSSSQSSLDDQTESAEEGWEEKQIEKEDQQEEQEKPSLPSIEQQTNEEEIKDLKLDSTTFDMFVLNKNINKITWNQFIDSFKGQKYSKGINVRMKDIGFQASHGFDGSLNSRVLGDITWSIWNTLATALKQIRELTVEESDGLVEIVCSLQPTLLKLWLNTKLNSRVGAKNEGLVVEKWKNEEVLKKKKILELKKSGKLDKYTGEKTKILAHERREISSLRSTLEKKLKLRTN</sequence>
<protein>
    <submittedName>
        <fullName evidence="2">Uncharacterized protein</fullName>
    </submittedName>
</protein>
<feature type="compositionally biased region" description="Basic and acidic residues" evidence="1">
    <location>
        <begin position="229"/>
        <end position="244"/>
    </location>
</feature>
<evidence type="ECO:0000313" key="2">
    <source>
        <dbReference type="EMBL" id="EGG25270.1"/>
    </source>
</evidence>
<dbReference type="GeneID" id="14877026"/>
<feature type="compositionally biased region" description="Low complexity" evidence="1">
    <location>
        <begin position="201"/>
        <end position="218"/>
    </location>
</feature>
<dbReference type="EMBL" id="GL883006">
    <property type="protein sequence ID" value="EGG25270.1"/>
    <property type="molecule type" value="Genomic_DNA"/>
</dbReference>
<feature type="region of interest" description="Disordered" evidence="1">
    <location>
        <begin position="201"/>
        <end position="258"/>
    </location>
</feature>
<feature type="compositionally biased region" description="Low complexity" evidence="1">
    <location>
        <begin position="15"/>
        <end position="48"/>
    </location>
</feature>
<dbReference type="Proteomes" id="UP000007797">
    <property type="component" value="Unassembled WGS sequence"/>
</dbReference>
<dbReference type="RefSeq" id="XP_004363121.1">
    <property type="nucleotide sequence ID" value="XM_004363064.1"/>
</dbReference>
<reference evidence="3" key="1">
    <citation type="journal article" date="2011" name="Genome Res.">
        <title>Phylogeny-wide analysis of social amoeba genomes highlights ancient origins for complex intercellular communication.</title>
        <authorList>
            <person name="Heidel A.J."/>
            <person name="Lawal H.M."/>
            <person name="Felder M."/>
            <person name="Schilde C."/>
            <person name="Helps N.R."/>
            <person name="Tunggal B."/>
            <person name="Rivero F."/>
            <person name="John U."/>
            <person name="Schleicher M."/>
            <person name="Eichinger L."/>
            <person name="Platzer M."/>
            <person name="Noegel A.A."/>
            <person name="Schaap P."/>
            <person name="Gloeckner G."/>
        </authorList>
    </citation>
    <scope>NUCLEOTIDE SEQUENCE [LARGE SCALE GENOMIC DNA]</scope>
    <source>
        <strain evidence="3">SH3</strain>
    </source>
</reference>
<gene>
    <name evidence="2" type="ORF">DFA_03518</name>
</gene>
<dbReference type="OMA" id="NINKITW"/>
<dbReference type="OrthoDB" id="18711at2759"/>
<feature type="region of interest" description="Disordered" evidence="1">
    <location>
        <begin position="1"/>
        <end position="48"/>
    </location>
</feature>
<proteinExistence type="predicted"/>
<keyword evidence="3" id="KW-1185">Reference proteome</keyword>
<dbReference type="KEGG" id="dfa:DFA_03518"/>
<dbReference type="AlphaFoldDB" id="F4PHT6"/>
<organism evidence="2 3">
    <name type="scientific">Cavenderia fasciculata</name>
    <name type="common">Slime mold</name>
    <name type="synonym">Dictyostelium fasciculatum</name>
    <dbReference type="NCBI Taxonomy" id="261658"/>
    <lineage>
        <taxon>Eukaryota</taxon>
        <taxon>Amoebozoa</taxon>
        <taxon>Evosea</taxon>
        <taxon>Eumycetozoa</taxon>
        <taxon>Dictyostelia</taxon>
        <taxon>Acytosteliales</taxon>
        <taxon>Cavenderiaceae</taxon>
        <taxon>Cavenderia</taxon>
    </lineage>
</organism>